<dbReference type="OrthoDB" id="6344725at2759"/>
<name>A0A9P0AUW1_BRAAE</name>
<dbReference type="Pfam" id="PF03392">
    <property type="entry name" value="OS-D"/>
    <property type="match status" value="1"/>
</dbReference>
<dbReference type="InterPro" id="IPR005055">
    <property type="entry name" value="A10/PebIII"/>
</dbReference>
<protein>
    <recommendedName>
        <fullName evidence="4">Chemosensory protein</fullName>
    </recommendedName>
</protein>
<dbReference type="PANTHER" id="PTHR11257:SF13">
    <property type="entry name" value="GEO07322P1"/>
    <property type="match status" value="1"/>
</dbReference>
<keyword evidence="1" id="KW-0732">Signal</keyword>
<gene>
    <name evidence="2" type="ORF">MELIAE_LOCUS3066</name>
</gene>
<dbReference type="PANTHER" id="PTHR11257">
    <property type="entry name" value="CHEMOSENSORY PROTEIN-RELATED"/>
    <property type="match status" value="1"/>
</dbReference>
<feature type="signal peptide" evidence="1">
    <location>
        <begin position="1"/>
        <end position="20"/>
    </location>
</feature>
<proteinExistence type="predicted"/>
<dbReference type="Gene3D" id="1.10.2080.10">
    <property type="entry name" value="Insect odorant-binding protein A10/Ejaculatory bulb-specific protein 3"/>
    <property type="match status" value="1"/>
</dbReference>
<feature type="chain" id="PRO_5040213624" description="Chemosensory protein" evidence="1">
    <location>
        <begin position="21"/>
        <end position="127"/>
    </location>
</feature>
<dbReference type="EMBL" id="OV121133">
    <property type="protein sequence ID" value="CAH0550185.1"/>
    <property type="molecule type" value="Genomic_DNA"/>
</dbReference>
<dbReference type="Proteomes" id="UP001154078">
    <property type="component" value="Chromosome 2"/>
</dbReference>
<accession>A0A9P0AUW1</accession>
<organism evidence="2 3">
    <name type="scientific">Brassicogethes aeneus</name>
    <name type="common">Rape pollen beetle</name>
    <name type="synonym">Meligethes aeneus</name>
    <dbReference type="NCBI Taxonomy" id="1431903"/>
    <lineage>
        <taxon>Eukaryota</taxon>
        <taxon>Metazoa</taxon>
        <taxon>Ecdysozoa</taxon>
        <taxon>Arthropoda</taxon>
        <taxon>Hexapoda</taxon>
        <taxon>Insecta</taxon>
        <taxon>Pterygota</taxon>
        <taxon>Neoptera</taxon>
        <taxon>Endopterygota</taxon>
        <taxon>Coleoptera</taxon>
        <taxon>Polyphaga</taxon>
        <taxon>Cucujiformia</taxon>
        <taxon>Nitidulidae</taxon>
        <taxon>Meligethinae</taxon>
        <taxon>Brassicogethes</taxon>
    </lineage>
</organism>
<reference evidence="2" key="1">
    <citation type="submission" date="2021-12" db="EMBL/GenBank/DDBJ databases">
        <authorList>
            <person name="King R."/>
        </authorList>
    </citation>
    <scope>NUCLEOTIDE SEQUENCE</scope>
</reference>
<sequence>MTMKPVSAVIFCAFLAAVSAQQYTSKYDNVDVDKILKNDRVLNNYIKCMMDEGPCTSEGRELKKTLPDALNSGCTKCSPKQKEATEKVVKHLMNKKSRDWERLSKKYDPQGNFKKRYEAELAASKKA</sequence>
<dbReference type="InterPro" id="IPR036682">
    <property type="entry name" value="OS_D_A10/PebIII_sf"/>
</dbReference>
<evidence type="ECO:0000313" key="3">
    <source>
        <dbReference type="Proteomes" id="UP001154078"/>
    </source>
</evidence>
<dbReference type="SUPFAM" id="SSF100910">
    <property type="entry name" value="Chemosensory protein Csp2"/>
    <property type="match status" value="1"/>
</dbReference>
<dbReference type="AlphaFoldDB" id="A0A9P0AUW1"/>
<keyword evidence="3" id="KW-1185">Reference proteome</keyword>
<evidence type="ECO:0008006" key="4">
    <source>
        <dbReference type="Google" id="ProtNLM"/>
    </source>
</evidence>
<evidence type="ECO:0000313" key="2">
    <source>
        <dbReference type="EMBL" id="CAH0550185.1"/>
    </source>
</evidence>
<evidence type="ECO:0000256" key="1">
    <source>
        <dbReference type="SAM" id="SignalP"/>
    </source>
</evidence>